<dbReference type="Pfam" id="PF04979">
    <property type="entry name" value="IPP-2"/>
    <property type="match status" value="1"/>
</dbReference>
<dbReference type="AlphaFoldDB" id="A0A6A1VCZ2"/>
<comment type="caution">
    <text evidence="2">The sequence shown here is derived from an EMBL/GenBank/DDBJ whole genome shotgun (WGS) entry which is preliminary data.</text>
</comment>
<accession>A0A6A1VCZ2</accession>
<feature type="region of interest" description="Disordered" evidence="1">
    <location>
        <begin position="59"/>
        <end position="80"/>
    </location>
</feature>
<dbReference type="OrthoDB" id="551302at2759"/>
<evidence type="ECO:0000256" key="1">
    <source>
        <dbReference type="SAM" id="MobiDB-lite"/>
    </source>
</evidence>
<dbReference type="PANTHER" id="PTHR12398:SF20">
    <property type="entry name" value="PROTEIN PHOSPHATASE 1 REGULATORY INHIBITOR SUBUNIT 2"/>
    <property type="match status" value="1"/>
</dbReference>
<dbReference type="InterPro" id="IPR007062">
    <property type="entry name" value="PPI-2"/>
</dbReference>
<dbReference type="EMBL" id="RXIC02000024">
    <property type="protein sequence ID" value="KAB1210722.1"/>
    <property type="molecule type" value="Genomic_DNA"/>
</dbReference>
<gene>
    <name evidence="2" type="ORF">CJ030_MR6G019887</name>
</gene>
<keyword evidence="3" id="KW-1185">Reference proteome</keyword>
<dbReference type="GO" id="GO:0004864">
    <property type="term" value="F:protein phosphatase inhibitor activity"/>
    <property type="evidence" value="ECO:0007669"/>
    <property type="project" value="InterPro"/>
</dbReference>
<proteinExistence type="predicted"/>
<organism evidence="2 3">
    <name type="scientific">Morella rubra</name>
    <name type="common">Chinese bayberry</name>
    <dbReference type="NCBI Taxonomy" id="262757"/>
    <lineage>
        <taxon>Eukaryota</taxon>
        <taxon>Viridiplantae</taxon>
        <taxon>Streptophyta</taxon>
        <taxon>Embryophyta</taxon>
        <taxon>Tracheophyta</taxon>
        <taxon>Spermatophyta</taxon>
        <taxon>Magnoliopsida</taxon>
        <taxon>eudicotyledons</taxon>
        <taxon>Gunneridae</taxon>
        <taxon>Pentapetalae</taxon>
        <taxon>rosids</taxon>
        <taxon>fabids</taxon>
        <taxon>Fagales</taxon>
        <taxon>Myricaceae</taxon>
        <taxon>Morella</taxon>
    </lineage>
</organism>
<feature type="region of interest" description="Disordered" evidence="1">
    <location>
        <begin position="1"/>
        <end position="36"/>
    </location>
</feature>
<protein>
    <recommendedName>
        <fullName evidence="4">Protein phosphatase inhibitor 2</fullName>
    </recommendedName>
</protein>
<name>A0A6A1VCZ2_9ROSI</name>
<evidence type="ECO:0008006" key="4">
    <source>
        <dbReference type="Google" id="ProtNLM"/>
    </source>
</evidence>
<dbReference type="GO" id="GO:0009966">
    <property type="term" value="P:regulation of signal transduction"/>
    <property type="evidence" value="ECO:0007669"/>
    <property type="project" value="InterPro"/>
</dbReference>
<feature type="compositionally biased region" description="Acidic residues" evidence="1">
    <location>
        <begin position="11"/>
        <end position="26"/>
    </location>
</feature>
<reference evidence="2 3" key="1">
    <citation type="journal article" date="2019" name="Plant Biotechnol. J.">
        <title>The red bayberry genome and genetic basis of sex determination.</title>
        <authorList>
            <person name="Jia H.M."/>
            <person name="Jia H.J."/>
            <person name="Cai Q.L."/>
            <person name="Wang Y."/>
            <person name="Zhao H.B."/>
            <person name="Yang W.F."/>
            <person name="Wang G.Y."/>
            <person name="Li Y.H."/>
            <person name="Zhan D.L."/>
            <person name="Shen Y.T."/>
            <person name="Niu Q.F."/>
            <person name="Chang L."/>
            <person name="Qiu J."/>
            <person name="Zhao L."/>
            <person name="Xie H.B."/>
            <person name="Fu W.Y."/>
            <person name="Jin J."/>
            <person name="Li X.W."/>
            <person name="Jiao Y."/>
            <person name="Zhou C.C."/>
            <person name="Tu T."/>
            <person name="Chai C.Y."/>
            <person name="Gao J.L."/>
            <person name="Fan L.J."/>
            <person name="van de Weg E."/>
            <person name="Wang J.Y."/>
            <person name="Gao Z.S."/>
        </authorList>
    </citation>
    <scope>NUCLEOTIDE SEQUENCE [LARGE SCALE GENOMIC DNA]</scope>
    <source>
        <tissue evidence="2">Leaves</tissue>
    </source>
</reference>
<dbReference type="Proteomes" id="UP000516437">
    <property type="component" value="Chromosome 6"/>
</dbReference>
<dbReference type="PANTHER" id="PTHR12398">
    <property type="entry name" value="PROTEIN PHOSPHATASE INHIBITOR"/>
    <property type="match status" value="1"/>
</dbReference>
<evidence type="ECO:0000313" key="2">
    <source>
        <dbReference type="EMBL" id="KAB1210722.1"/>
    </source>
</evidence>
<sequence>MKAGKGGWTSSEDEADAMEQDDEDSEADRNSLSFREHRKAHYDEFRKVKELRHKGSFLDDVDEIGGSDVKDSRKCESSASLTAGVKEIDISEEGAAILPQKSSAPPANGA</sequence>
<evidence type="ECO:0000313" key="3">
    <source>
        <dbReference type="Proteomes" id="UP000516437"/>
    </source>
</evidence>